<evidence type="ECO:0000256" key="12">
    <source>
        <dbReference type="RuleBase" id="RU003357"/>
    </source>
</evidence>
<keyword evidence="8 12" id="KW-0798">TonB box</keyword>
<evidence type="ECO:0000256" key="10">
    <source>
        <dbReference type="ARBA" id="ARBA00023237"/>
    </source>
</evidence>
<evidence type="ECO:0000256" key="3">
    <source>
        <dbReference type="ARBA" id="ARBA00022452"/>
    </source>
</evidence>
<dbReference type="EMBL" id="VKGK01000001">
    <property type="protein sequence ID" value="TRY16221.1"/>
    <property type="molecule type" value="Genomic_DNA"/>
</dbReference>
<dbReference type="RefSeq" id="WP_143562666.1">
    <property type="nucleotide sequence ID" value="NZ_BMPL01000001.1"/>
</dbReference>
<evidence type="ECO:0000256" key="2">
    <source>
        <dbReference type="ARBA" id="ARBA00022448"/>
    </source>
</evidence>
<evidence type="ECO:0000313" key="16">
    <source>
        <dbReference type="EMBL" id="TRY16221.1"/>
    </source>
</evidence>
<dbReference type="OrthoDB" id="127311at2"/>
<feature type="chain" id="PRO_5021944755" evidence="13">
    <location>
        <begin position="23"/>
        <end position="703"/>
    </location>
</feature>
<evidence type="ECO:0000256" key="13">
    <source>
        <dbReference type="SAM" id="SignalP"/>
    </source>
</evidence>
<evidence type="ECO:0000256" key="1">
    <source>
        <dbReference type="ARBA" id="ARBA00004571"/>
    </source>
</evidence>
<dbReference type="GO" id="GO:0006826">
    <property type="term" value="P:iron ion transport"/>
    <property type="evidence" value="ECO:0007669"/>
    <property type="project" value="UniProtKB-KW"/>
</dbReference>
<dbReference type="PROSITE" id="PS52016">
    <property type="entry name" value="TONB_DEPENDENT_REC_3"/>
    <property type="match status" value="1"/>
</dbReference>
<gene>
    <name evidence="16" type="ORF">FN961_00905</name>
</gene>
<keyword evidence="17" id="KW-1185">Reference proteome</keyword>
<evidence type="ECO:0000256" key="5">
    <source>
        <dbReference type="ARBA" id="ARBA00022692"/>
    </source>
</evidence>
<keyword evidence="10 11" id="KW-0998">Cell outer membrane</keyword>
<name>A0A553JUU5_SHEHA</name>
<reference evidence="17" key="1">
    <citation type="submission" date="2019-07" db="EMBL/GenBank/DDBJ databases">
        <title>Shewanella sp. YLB-08 draft genomic sequence.</title>
        <authorList>
            <person name="Yu L."/>
        </authorList>
    </citation>
    <scope>NUCLEOTIDE SEQUENCE [LARGE SCALE GENOMIC DNA]</scope>
    <source>
        <strain evidence="17">JCM 20706</strain>
    </source>
</reference>
<keyword evidence="6" id="KW-0408">Iron</keyword>
<evidence type="ECO:0000256" key="6">
    <source>
        <dbReference type="ARBA" id="ARBA00023004"/>
    </source>
</evidence>
<feature type="signal peptide" evidence="13">
    <location>
        <begin position="1"/>
        <end position="22"/>
    </location>
</feature>
<dbReference type="InterPro" id="IPR000531">
    <property type="entry name" value="Beta-barrel_TonB"/>
</dbReference>
<evidence type="ECO:0000256" key="7">
    <source>
        <dbReference type="ARBA" id="ARBA00023065"/>
    </source>
</evidence>
<keyword evidence="13" id="KW-0732">Signal</keyword>
<dbReference type="InterPro" id="IPR039426">
    <property type="entry name" value="TonB-dep_rcpt-like"/>
</dbReference>
<comment type="caution">
    <text evidence="16">The sequence shown here is derived from an EMBL/GenBank/DDBJ whole genome shotgun (WGS) entry which is preliminary data.</text>
</comment>
<dbReference type="Proteomes" id="UP000318126">
    <property type="component" value="Unassembled WGS sequence"/>
</dbReference>
<feature type="domain" description="TonB-dependent receptor plug" evidence="15">
    <location>
        <begin position="50"/>
        <end position="155"/>
    </location>
</feature>
<keyword evidence="9 11" id="KW-0472">Membrane</keyword>
<dbReference type="SUPFAM" id="SSF56935">
    <property type="entry name" value="Porins"/>
    <property type="match status" value="1"/>
</dbReference>
<dbReference type="Pfam" id="PF07715">
    <property type="entry name" value="Plug"/>
    <property type="match status" value="1"/>
</dbReference>
<proteinExistence type="inferred from homology"/>
<dbReference type="AlphaFoldDB" id="A0A553JUU5"/>
<sequence length="703" mass="78562">MKTIYYPLFLSMTIMPVGVLWADVEDADNQIETQGIEVIQVTARKRTESLQEIPDAVTAFSESDIESARIEQVNDFINLTPNVIFRKTFRAGASFITMRGITGTQQGLPPVTYVVDGVQVGSADFINQDMGEIERIEVLRGPQGALYGAGAMAGAINVITKAPTEELSGKIKVQYAEGNDKTVSGYISGGVSENIFGLVSVGARKSDGLIDSSNGDDLDFNDTKRIKTRWQYLGDEFSADLRLGYAKYEQGAVMQDLLAKGEEFATAQHADLDDFSGLGPERSFIGNENQTFKDASLKLDYDFDDMTLTWISSYQDAEQDLLGDLDWSAANIFLQDLVDNFDVTSHEVKLTSSNDSDLRWLAGAYYQKRNGLNQLRIRLESTVGVVGDSIFDQIDVKEDTIKAVFAQVNYDITDKLELTLAARYDQVDYQSTRFKTPKQQEVVPLPNSNGQLQNTLTQSDNSFQPKVSLSYDINNDSMIYATYANGFRPGFYNSGNLTKAETTQNFEIGGKSTWWNNRIQLNGALFYIDYSEQQLSFIIATAPFRQTSNIDQTEIRGLELETIVMLTDELRFNAAWGYTDSKVKDTGQRAPATPKYTLNLGLNYEKELGRDWLFNTRLDYRAQGNFFLGTTQEPLEVGAKQFVNLTAALEWQDWRFTVYGENITDEYTTTNASYVNGLLGTVTGIIRAYTPGRQIGASVEYKF</sequence>
<comment type="similarity">
    <text evidence="11 12">Belongs to the TonB-dependent receptor family.</text>
</comment>
<keyword evidence="2 11" id="KW-0813">Transport</keyword>
<evidence type="ECO:0000256" key="11">
    <source>
        <dbReference type="PROSITE-ProRule" id="PRU01360"/>
    </source>
</evidence>
<evidence type="ECO:0000313" key="17">
    <source>
        <dbReference type="Proteomes" id="UP000318126"/>
    </source>
</evidence>
<evidence type="ECO:0000259" key="15">
    <source>
        <dbReference type="Pfam" id="PF07715"/>
    </source>
</evidence>
<dbReference type="CDD" id="cd01347">
    <property type="entry name" value="ligand_gated_channel"/>
    <property type="match status" value="1"/>
</dbReference>
<keyword evidence="3 11" id="KW-1134">Transmembrane beta strand</keyword>
<protein>
    <submittedName>
        <fullName evidence="16">TonB-dependent receptor</fullName>
    </submittedName>
</protein>
<evidence type="ECO:0000259" key="14">
    <source>
        <dbReference type="Pfam" id="PF00593"/>
    </source>
</evidence>
<dbReference type="InterPro" id="IPR012910">
    <property type="entry name" value="Plug_dom"/>
</dbReference>
<organism evidence="16 17">
    <name type="scientific">Shewanella hanedai</name>
    <name type="common">Alteromonas hanedai</name>
    <dbReference type="NCBI Taxonomy" id="25"/>
    <lineage>
        <taxon>Bacteria</taxon>
        <taxon>Pseudomonadati</taxon>
        <taxon>Pseudomonadota</taxon>
        <taxon>Gammaproteobacteria</taxon>
        <taxon>Alteromonadales</taxon>
        <taxon>Shewanellaceae</taxon>
        <taxon>Shewanella</taxon>
    </lineage>
</organism>
<keyword evidence="7" id="KW-0406">Ion transport</keyword>
<accession>A0A553JUU5</accession>
<dbReference type="Gene3D" id="2.40.170.20">
    <property type="entry name" value="TonB-dependent receptor, beta-barrel domain"/>
    <property type="match status" value="1"/>
</dbReference>
<dbReference type="InterPro" id="IPR036942">
    <property type="entry name" value="Beta-barrel_TonB_sf"/>
</dbReference>
<dbReference type="PANTHER" id="PTHR32552:SF81">
    <property type="entry name" value="TONB-DEPENDENT OUTER MEMBRANE RECEPTOR"/>
    <property type="match status" value="1"/>
</dbReference>
<evidence type="ECO:0000256" key="8">
    <source>
        <dbReference type="ARBA" id="ARBA00023077"/>
    </source>
</evidence>
<feature type="domain" description="TonB-dependent receptor-like beta-barrel" evidence="14">
    <location>
        <begin position="233"/>
        <end position="663"/>
    </location>
</feature>
<evidence type="ECO:0000256" key="4">
    <source>
        <dbReference type="ARBA" id="ARBA00022496"/>
    </source>
</evidence>
<dbReference type="GO" id="GO:0009279">
    <property type="term" value="C:cell outer membrane"/>
    <property type="evidence" value="ECO:0007669"/>
    <property type="project" value="UniProtKB-SubCell"/>
</dbReference>
<evidence type="ECO:0000256" key="9">
    <source>
        <dbReference type="ARBA" id="ARBA00023136"/>
    </source>
</evidence>
<keyword evidence="4" id="KW-0410">Iron transport</keyword>
<keyword evidence="16" id="KW-0675">Receptor</keyword>
<keyword evidence="5 11" id="KW-0812">Transmembrane</keyword>
<dbReference type="PANTHER" id="PTHR32552">
    <property type="entry name" value="FERRICHROME IRON RECEPTOR-RELATED"/>
    <property type="match status" value="1"/>
</dbReference>
<dbReference type="Pfam" id="PF00593">
    <property type="entry name" value="TonB_dep_Rec_b-barrel"/>
    <property type="match status" value="1"/>
</dbReference>
<comment type="subcellular location">
    <subcellularLocation>
        <location evidence="1 11">Cell outer membrane</location>
        <topology evidence="1 11">Multi-pass membrane protein</topology>
    </subcellularLocation>
</comment>